<dbReference type="InterPro" id="IPR040198">
    <property type="entry name" value="Fido_containing"/>
</dbReference>
<dbReference type="Pfam" id="PF02661">
    <property type="entry name" value="Fic"/>
    <property type="match status" value="1"/>
</dbReference>
<evidence type="ECO:0000313" key="4">
    <source>
        <dbReference type="EMBL" id="RJF89621.1"/>
    </source>
</evidence>
<dbReference type="PANTHER" id="PTHR13504:SF38">
    <property type="entry name" value="FIDO DOMAIN-CONTAINING PROTEIN"/>
    <property type="match status" value="1"/>
</dbReference>
<feature type="active site" evidence="1">
    <location>
        <position position="210"/>
    </location>
</feature>
<dbReference type="OrthoDB" id="9813719at2"/>
<keyword evidence="5" id="KW-1185">Reference proteome</keyword>
<feature type="binding site" evidence="2">
    <location>
        <begin position="163"/>
        <end position="166"/>
    </location>
    <ligand>
        <name>ATP</name>
        <dbReference type="ChEBI" id="CHEBI:30616"/>
    </ligand>
</feature>
<dbReference type="PROSITE" id="PS51459">
    <property type="entry name" value="FIDO"/>
    <property type="match status" value="1"/>
</dbReference>
<keyword evidence="2" id="KW-0067">ATP-binding</keyword>
<evidence type="ECO:0000313" key="5">
    <source>
        <dbReference type="Proteomes" id="UP000284605"/>
    </source>
</evidence>
<organism evidence="4 5">
    <name type="scientific">Oleomonas cavernae</name>
    <dbReference type="NCBI Taxonomy" id="2320859"/>
    <lineage>
        <taxon>Bacteria</taxon>
        <taxon>Pseudomonadati</taxon>
        <taxon>Pseudomonadota</taxon>
        <taxon>Alphaproteobacteria</taxon>
        <taxon>Acetobacterales</taxon>
        <taxon>Acetobacteraceae</taxon>
        <taxon>Oleomonas</taxon>
    </lineage>
</organism>
<dbReference type="GO" id="GO:0005524">
    <property type="term" value="F:ATP binding"/>
    <property type="evidence" value="ECO:0007669"/>
    <property type="project" value="UniProtKB-KW"/>
</dbReference>
<dbReference type="InterPro" id="IPR036597">
    <property type="entry name" value="Fido-like_dom_sf"/>
</dbReference>
<dbReference type="RefSeq" id="WP_119781694.1">
    <property type="nucleotide sequence ID" value="NZ_QYUK01000011.1"/>
</dbReference>
<evidence type="ECO:0000256" key="2">
    <source>
        <dbReference type="PIRSR" id="PIRSR640198-2"/>
    </source>
</evidence>
<dbReference type="PANTHER" id="PTHR13504">
    <property type="entry name" value="FIDO DOMAIN-CONTAINING PROTEIN DDB_G0283145"/>
    <property type="match status" value="1"/>
</dbReference>
<protein>
    <submittedName>
        <fullName evidence="4">Fic family protein</fullName>
    </submittedName>
</protein>
<comment type="caution">
    <text evidence="4">The sequence shown here is derived from an EMBL/GenBank/DDBJ whole genome shotgun (WGS) entry which is preliminary data.</text>
</comment>
<evidence type="ECO:0000259" key="3">
    <source>
        <dbReference type="PROSITE" id="PS51459"/>
    </source>
</evidence>
<dbReference type="Gene3D" id="1.10.3290.10">
    <property type="entry name" value="Fido-like domain"/>
    <property type="match status" value="1"/>
</dbReference>
<gene>
    <name evidence="4" type="ORF">D3874_23790</name>
</gene>
<dbReference type="Proteomes" id="UP000284605">
    <property type="component" value="Unassembled WGS sequence"/>
</dbReference>
<name>A0A418WHV8_9PROT</name>
<dbReference type="AlphaFoldDB" id="A0A418WHV8"/>
<proteinExistence type="predicted"/>
<keyword evidence="2" id="KW-0547">Nucleotide-binding</keyword>
<dbReference type="SUPFAM" id="SSF140931">
    <property type="entry name" value="Fic-like"/>
    <property type="match status" value="1"/>
</dbReference>
<reference evidence="4 5" key="1">
    <citation type="submission" date="2018-09" db="EMBL/GenBank/DDBJ databases">
        <authorList>
            <person name="Zhu H."/>
        </authorList>
    </citation>
    <scope>NUCLEOTIDE SEQUENCE [LARGE SCALE GENOMIC DNA]</scope>
    <source>
        <strain evidence="4 5">K1W22B-8</strain>
    </source>
</reference>
<accession>A0A418WHV8</accession>
<evidence type="ECO:0000256" key="1">
    <source>
        <dbReference type="PIRSR" id="PIRSR640198-1"/>
    </source>
</evidence>
<feature type="domain" description="Fido" evidence="3">
    <location>
        <begin position="116"/>
        <end position="290"/>
    </location>
</feature>
<feature type="binding site" evidence="2">
    <location>
        <begin position="214"/>
        <end position="221"/>
    </location>
    <ligand>
        <name>ATP</name>
        <dbReference type="ChEBI" id="CHEBI:30616"/>
    </ligand>
</feature>
<dbReference type="EMBL" id="QYUK01000011">
    <property type="protein sequence ID" value="RJF89621.1"/>
    <property type="molecule type" value="Genomic_DNA"/>
</dbReference>
<dbReference type="InterPro" id="IPR003812">
    <property type="entry name" value="Fido"/>
</dbReference>
<sequence length="397" mass="44379">MTEESVQRIEPARLDDTPEAIADAVAELAAASATLGRALHPRTAASLAGLVRIMNTYYSNLIEGHNTRPRDIERALAGEFDSDQGRRDLQVEAAAHARVQAELDRQAVEGNLPEPAGAAFLRWLHREFYRDAPAAMLRLRGAGHEFVMVPGAWRSSPEHEVVVGRHQPPSSARVGDFMQYFEDRYRFDRMGKAARILAIPAAHHRFNYIHPFPDGNGRVSRLMSHAMAHQAGVGAQGLWSISRGLARGLEGRGEYKRMMDHADMPRQGDLDGRGNLSQRALVDFIRWFLRVCIDQVTFMAGLFEMNTLARRLRTHVERHESFKPQAAGLLEEALIRGEFERGEVPRITGLPERSARRVFNDVLASGLLASDTPKGPVSLRFPVDTLDSLFPRLFPEV</sequence>